<feature type="compositionally biased region" description="Basic and acidic residues" evidence="1">
    <location>
        <begin position="865"/>
        <end position="875"/>
    </location>
</feature>
<dbReference type="InterPro" id="IPR032794">
    <property type="entry name" value="LINES_N"/>
</dbReference>
<evidence type="ECO:0000313" key="5">
    <source>
        <dbReference type="RefSeq" id="XP_022110572.1"/>
    </source>
</evidence>
<dbReference type="AlphaFoldDB" id="A0A8B7ZZP1"/>
<dbReference type="Pfam" id="PF14694">
    <property type="entry name" value="LINES_N"/>
    <property type="match status" value="1"/>
</dbReference>
<dbReference type="OrthoDB" id="8251209at2759"/>
<feature type="compositionally biased region" description="Polar residues" evidence="1">
    <location>
        <begin position="929"/>
        <end position="944"/>
    </location>
</feature>
<feature type="region of interest" description="Disordered" evidence="1">
    <location>
        <begin position="345"/>
        <end position="374"/>
    </location>
</feature>
<feature type="compositionally biased region" description="Basic and acidic residues" evidence="1">
    <location>
        <begin position="88"/>
        <end position="97"/>
    </location>
</feature>
<evidence type="ECO:0000313" key="4">
    <source>
        <dbReference type="Proteomes" id="UP000694845"/>
    </source>
</evidence>
<evidence type="ECO:0000256" key="1">
    <source>
        <dbReference type="SAM" id="MobiDB-lite"/>
    </source>
</evidence>
<evidence type="ECO:0000259" key="3">
    <source>
        <dbReference type="Pfam" id="PF14695"/>
    </source>
</evidence>
<dbReference type="RefSeq" id="XP_022110572.1">
    <property type="nucleotide sequence ID" value="XM_022254880.1"/>
</dbReference>
<dbReference type="PANTHER" id="PTHR16057">
    <property type="entry name" value="WINS1, 2 PROTEIN"/>
    <property type="match status" value="1"/>
</dbReference>
<feature type="domain" description="Protein Lines C-terminal" evidence="3">
    <location>
        <begin position="990"/>
        <end position="1025"/>
    </location>
</feature>
<dbReference type="InterPro" id="IPR024875">
    <property type="entry name" value="Protein_Lines"/>
</dbReference>
<feature type="region of interest" description="Disordered" evidence="1">
    <location>
        <begin position="865"/>
        <end position="884"/>
    </location>
</feature>
<organism evidence="4 5">
    <name type="scientific">Acanthaster planci</name>
    <name type="common">Crown-of-thorns starfish</name>
    <dbReference type="NCBI Taxonomy" id="133434"/>
    <lineage>
        <taxon>Eukaryota</taxon>
        <taxon>Metazoa</taxon>
        <taxon>Echinodermata</taxon>
        <taxon>Eleutherozoa</taxon>
        <taxon>Asterozoa</taxon>
        <taxon>Asteroidea</taxon>
        <taxon>Valvatacea</taxon>
        <taxon>Valvatida</taxon>
        <taxon>Acanthasteridae</taxon>
        <taxon>Acanthaster</taxon>
    </lineage>
</organism>
<keyword evidence="4" id="KW-1185">Reference proteome</keyword>
<feature type="compositionally biased region" description="Polar residues" evidence="1">
    <location>
        <begin position="964"/>
        <end position="983"/>
    </location>
</feature>
<reference evidence="5" key="1">
    <citation type="submission" date="2025-08" db="UniProtKB">
        <authorList>
            <consortium name="RefSeq"/>
        </authorList>
    </citation>
    <scope>IDENTIFICATION</scope>
</reference>
<dbReference type="KEGG" id="aplc:110990078"/>
<protein>
    <submittedName>
        <fullName evidence="5">Uncharacterized protein LOC110990078 isoform X1</fullName>
    </submittedName>
</protein>
<evidence type="ECO:0000259" key="2">
    <source>
        <dbReference type="Pfam" id="PF14694"/>
    </source>
</evidence>
<sequence>MVHNVSAGRSKAVYIMAMQDALVTKLYEYLQRKTCLCHMAGTSKLRDLSSFKSWLRGEDGTENARALRGVEDQRGLDDVSIQKSTARTQDDTGYLEHHGTDRVSLQPLETCTSSPGDPLNVGFADQSCEEICESDQTRHKLAETTNAVLDDSLQRDVDDSDSCFRPGDKSCPHQRRLPADSGKLLRADDTAQVQVGTLQRMEHGQLERSSVPDQGFCWKIRTCPFTLRQVQEESSVTSTNRSFVAKSRDRKLLCLTVGKELFEAVHCLQLLSLQLEMVNRGSLLEELGVLMSSEDRLSAFMACKMAKAVLASSAVDKETAVSFLRHHLLCSLSAIRTVLQPTRHFDQNRRPLSPSGQLSQTERQRGQVHRGHTSPMEVVRGKIDLGQTDMHKVSQNDSGQICVGQVGSDQTTSGQACMVQRCTGLVNSGLTNSGQDIGGQVDKGENHTQMIHSLGNPNRSKHHPDLSEVNSGQVNHAIFTFDLCRLLLTKICYDENKEPNTQHPGPERNHTSCKGVFQKLADQAVRLQDFQTAVERTLRGDLPAIFQEVASLPPAGEDKTARVNWDGKDVSLVLVSLLDLTRALVRHRGGAAEQHCAREFAAKLASPLTHLLEGYCEDLVVLKRILDIFSWLMDHSATSALHSGQSHSSGHLPATVDYDLVTAATAFLKTIEKGNFLERFPYRSGPVGFGGRDFHPGGCDEDDSSGDHALLRKLCRAILCAVKTLVTSENSGKNSNKTDVGRCLQVVSDFVCRQLNLAASADVPMWLFELFADQDDGLVWAMQCCLDLYKAFKSVQPPGCPWTNQLNPHRIFGRFLDTVAYDPSVLLDLLISSETQFLKYLVSYLHTILGDWNLFRLSHQEASSKDSNSHLKRTSDMTSKTFSDDEEPHLACDVQCQEEAAVPEFCQRNKRRKTDTRGGADQRIASPTDALNRSPSIQTSTPACTSPKDTKKSSPTPSDMPGISSVSPAVQTPQTLSRQTDAVSQSLDDVMTTLIRLRFSIERISGSNLFPYPVAPLLRLLERVEDMYEGEE</sequence>
<name>A0A8B7ZZP1_ACAPL</name>
<accession>A0A8B7ZZP1</accession>
<dbReference type="Pfam" id="PF14695">
    <property type="entry name" value="LINES_C"/>
    <property type="match status" value="1"/>
</dbReference>
<proteinExistence type="predicted"/>
<dbReference type="GeneID" id="110990078"/>
<gene>
    <name evidence="5" type="primary">LOC110990078</name>
</gene>
<dbReference type="PANTHER" id="PTHR16057:SF1">
    <property type="entry name" value="PROTEIN LINES HOMOLOG 1"/>
    <property type="match status" value="1"/>
</dbReference>
<feature type="region of interest" description="Disordered" evidence="1">
    <location>
        <begin position="71"/>
        <end position="97"/>
    </location>
</feature>
<feature type="region of interest" description="Disordered" evidence="1">
    <location>
        <begin position="907"/>
        <end position="983"/>
    </location>
</feature>
<dbReference type="InterPro" id="IPR029415">
    <property type="entry name" value="Lines_C"/>
</dbReference>
<feature type="domain" description="Protein Lines N-terminal" evidence="2">
    <location>
        <begin position="542"/>
        <end position="855"/>
    </location>
</feature>
<dbReference type="Proteomes" id="UP000694845">
    <property type="component" value="Unplaced"/>
</dbReference>